<organism evidence="9 10">
    <name type="scientific">Lysinibacillus sphaericus</name>
    <name type="common">Bacillus sphaericus</name>
    <dbReference type="NCBI Taxonomy" id="1421"/>
    <lineage>
        <taxon>Bacteria</taxon>
        <taxon>Bacillati</taxon>
        <taxon>Bacillota</taxon>
        <taxon>Bacilli</taxon>
        <taxon>Bacillales</taxon>
        <taxon>Bacillaceae</taxon>
        <taxon>Lysinibacillus</taxon>
    </lineage>
</organism>
<dbReference type="PANTHER" id="PTHR33507:SF3">
    <property type="entry name" value="INNER MEMBRANE PROTEIN YBBJ"/>
    <property type="match status" value="1"/>
</dbReference>
<reference evidence="9 10" key="1">
    <citation type="submission" date="2017-11" db="EMBL/GenBank/DDBJ databases">
        <title>Genome sequence of Lysinibacillus sphaericus, a lignin-degrading bacteria isolated from municipal solid waste soil.</title>
        <authorList>
            <person name="Persinoti G.F."/>
            <person name="Paixao D.A."/>
            <person name="Bugg T.D."/>
            <person name="Squina F.M."/>
        </authorList>
    </citation>
    <scope>NUCLEOTIDE SEQUENCE [LARGE SCALE GENOMIC DNA]</scope>
    <source>
        <strain evidence="9 10">A1</strain>
    </source>
</reference>
<dbReference type="EMBL" id="PGLV01000001">
    <property type="protein sequence ID" value="POZ55675.1"/>
    <property type="molecule type" value="Genomic_DNA"/>
</dbReference>
<comment type="subcellular location">
    <subcellularLocation>
        <location evidence="1">Membrane</location>
        <topology evidence="1">Multi-pass membrane protein</topology>
    </subcellularLocation>
</comment>
<feature type="transmembrane region" description="Helical" evidence="5">
    <location>
        <begin position="306"/>
        <end position="325"/>
    </location>
</feature>
<dbReference type="InterPro" id="IPR052165">
    <property type="entry name" value="Membrane_assoc_protease"/>
</dbReference>
<evidence type="ECO:0000256" key="5">
    <source>
        <dbReference type="SAM" id="Phobius"/>
    </source>
</evidence>
<proteinExistence type="predicted"/>
<evidence type="ECO:0000256" key="2">
    <source>
        <dbReference type="ARBA" id="ARBA00022692"/>
    </source>
</evidence>
<dbReference type="InterPro" id="IPR012340">
    <property type="entry name" value="NA-bd_OB-fold"/>
</dbReference>
<dbReference type="Pfam" id="PF25145">
    <property type="entry name" value="NfeD1b_N"/>
    <property type="match status" value="1"/>
</dbReference>
<feature type="transmembrane region" description="Helical" evidence="5">
    <location>
        <begin position="231"/>
        <end position="251"/>
    </location>
</feature>
<dbReference type="InterPro" id="IPR056739">
    <property type="entry name" value="NfeD_membrane"/>
</dbReference>
<dbReference type="Pfam" id="PF01957">
    <property type="entry name" value="NfeD"/>
    <property type="match status" value="1"/>
</dbReference>
<accession>A0A2S5CXX8</accession>
<keyword evidence="2 5" id="KW-0812">Transmembrane</keyword>
<keyword evidence="4 5" id="KW-0472">Membrane</keyword>
<evidence type="ECO:0000256" key="1">
    <source>
        <dbReference type="ARBA" id="ARBA00004141"/>
    </source>
</evidence>
<comment type="caution">
    <text evidence="9">The sequence shown here is derived from an EMBL/GenBank/DDBJ whole genome shotgun (WGS) entry which is preliminary data.</text>
</comment>
<dbReference type="InterPro" id="IPR002810">
    <property type="entry name" value="NfeD-like_C"/>
</dbReference>
<dbReference type="Gene3D" id="2.40.50.140">
    <property type="entry name" value="Nucleic acid-binding proteins"/>
    <property type="match status" value="1"/>
</dbReference>
<evidence type="ECO:0000313" key="10">
    <source>
        <dbReference type="Proteomes" id="UP000237319"/>
    </source>
</evidence>
<feature type="domain" description="NfeD-like C-terminal" evidence="6">
    <location>
        <begin position="381"/>
        <end position="435"/>
    </location>
</feature>
<feature type="transmembrane region" description="Helical" evidence="5">
    <location>
        <begin position="7"/>
        <end position="29"/>
    </location>
</feature>
<evidence type="ECO:0000259" key="6">
    <source>
        <dbReference type="Pfam" id="PF01957"/>
    </source>
</evidence>
<gene>
    <name evidence="9" type="ORF">LYSIN_00458</name>
</gene>
<dbReference type="AlphaFoldDB" id="A0A2S5CXX8"/>
<evidence type="ECO:0000313" key="9">
    <source>
        <dbReference type="EMBL" id="POZ55675.1"/>
    </source>
</evidence>
<evidence type="ECO:0000259" key="7">
    <source>
        <dbReference type="Pfam" id="PF24961"/>
    </source>
</evidence>
<evidence type="ECO:0000259" key="8">
    <source>
        <dbReference type="Pfam" id="PF25145"/>
    </source>
</evidence>
<dbReference type="SUPFAM" id="SSF52096">
    <property type="entry name" value="ClpP/crotonase"/>
    <property type="match status" value="1"/>
</dbReference>
<feature type="transmembrane region" description="Helical" evidence="5">
    <location>
        <begin position="331"/>
        <end position="352"/>
    </location>
</feature>
<dbReference type="Gene3D" id="3.90.226.10">
    <property type="entry name" value="2-enoyl-CoA Hydratase, Chain A, domain 1"/>
    <property type="match status" value="1"/>
</dbReference>
<dbReference type="CDD" id="cd07021">
    <property type="entry name" value="Clp_protease_NfeD_like"/>
    <property type="match status" value="1"/>
</dbReference>
<keyword evidence="10" id="KW-1185">Reference proteome</keyword>
<dbReference type="Proteomes" id="UP000237319">
    <property type="component" value="Unassembled WGS sequence"/>
</dbReference>
<protein>
    <submittedName>
        <fullName evidence="9">Uncharacterized protein</fullName>
    </submittedName>
</protein>
<feature type="domain" description="NfeD integral membrane" evidence="7">
    <location>
        <begin position="237"/>
        <end position="350"/>
    </location>
</feature>
<dbReference type="InterPro" id="IPR056738">
    <property type="entry name" value="NfeD1b_N"/>
</dbReference>
<feature type="transmembrane region" description="Helical" evidence="5">
    <location>
        <begin position="258"/>
        <end position="275"/>
    </location>
</feature>
<evidence type="ECO:0000256" key="3">
    <source>
        <dbReference type="ARBA" id="ARBA00022989"/>
    </source>
</evidence>
<keyword evidence="3 5" id="KW-1133">Transmembrane helix</keyword>
<feature type="domain" description="NfeD1b N-terminal" evidence="8">
    <location>
        <begin position="32"/>
        <end position="217"/>
    </location>
</feature>
<evidence type="ECO:0000256" key="4">
    <source>
        <dbReference type="ARBA" id="ARBA00023136"/>
    </source>
</evidence>
<sequence length="443" mass="47604">MRQKRRILTYIIIIWMTVLVAFPLTTAFASSKVYHVPIHDEVERGLHAFLERAFKEAEENYAEAIVLEIHTPGGFVNAASDIAMLMDATKIRTIAFINKDAHSAGAFLALHADEIYMVPNGTIGAAAVIDSVGNAADNKAHSAWLAQMQAAAETSERDPKYALAMADPKINLPEYRAGGDNLLTLSAAEAKKVGYSEGTVANFQELLAETGLKGSDIVPIEPTFAEKIARFITNPLIIPILLSVASLGLVMELYSPGFGVPGIMGLSALGLFFFGHMVAGFAGYETLLLFIAGLALVIAEFFVPGGIVGILGGVLIILSLLLAGANITQMIMAIVIALVVAIIGMVVLMKFFGKKMHVLNKLVLMDATTTEEGYVSNVNRTELLGKVGVTITPLRPAGTIRFVNERIDVVSEGGYVDVGKNVEVIKVEGSRIVVRQTEKEMEE</sequence>
<dbReference type="GO" id="GO:0005886">
    <property type="term" value="C:plasma membrane"/>
    <property type="evidence" value="ECO:0007669"/>
    <property type="project" value="TreeGrafter"/>
</dbReference>
<dbReference type="Pfam" id="PF24961">
    <property type="entry name" value="NfeD_membrane"/>
    <property type="match status" value="1"/>
</dbReference>
<name>A0A2S5CXX8_LYSSH</name>
<dbReference type="InterPro" id="IPR029045">
    <property type="entry name" value="ClpP/crotonase-like_dom_sf"/>
</dbReference>
<dbReference type="PANTHER" id="PTHR33507">
    <property type="entry name" value="INNER MEMBRANE PROTEIN YBBJ"/>
    <property type="match status" value="1"/>
</dbReference>